<evidence type="ECO:0000256" key="5">
    <source>
        <dbReference type="ARBA" id="ARBA00023163"/>
    </source>
</evidence>
<feature type="modified residue" description="4-aspartylphosphate" evidence="7">
    <location>
        <position position="454"/>
    </location>
</feature>
<evidence type="ECO:0000259" key="12">
    <source>
        <dbReference type="PROSITE" id="PS51755"/>
    </source>
</evidence>
<dbReference type="CDD" id="cd17574">
    <property type="entry name" value="REC_OmpR"/>
    <property type="match status" value="1"/>
</dbReference>
<keyword evidence="14" id="KW-1185">Reference proteome</keyword>
<feature type="compositionally biased region" description="Polar residues" evidence="9">
    <location>
        <begin position="264"/>
        <end position="273"/>
    </location>
</feature>
<protein>
    <submittedName>
        <fullName evidence="13">Response regulator</fullName>
    </submittedName>
</protein>
<sequence length="667" mass="74297">MKILLVEDDETIVQLLQPTLASQRYLVELATDGQAGWELVDSFEYDLILLDVMLPKLDGINFCKKLRAKGDRTPVLLLTAQDSSTDKVRGLDAGADDYALKPFDIEELLARIRALLRRSSGTPSPVLEWGCLRLDPSSCEVTYDGKLLHLTAKEYGILELLLRNTHRIFSQSALLDRVWTFDEPPTENTVRAHIKSLRQKIKKAGALDPIETVYGLGYRLKAEERELGVVGAGLSKDLRLTSVDLCSKPARTAESGSRGAGEPQPSTINYQPSTQSQIPVELIPLWERHREKYIERIGVIEQAIASAKQKCLDPQIQSQAAKEAHTLIGSLGSFGLIAASELCRQIERELSDETQVTQERIGHLSTFVAALRQNLNAVEEVKSQKSEVKTQIPLPTTNYQLPTTKLLVVDSDRQMTQALTTEATTAGMEVVVARDLSEAQLAIASTKPDAVLLDLYFCQNREHGLQFLSTLANAQPPIPTVVLTAPQSFADRVEAARLGARSFLQKPVPPAQAIAAIAQALQTSTTPEAKLMLVDDDPQLLERLQVLLEPWGFRLTLLADPQQFWHYLENFRPDLLILDIEMPQLSGIDLCQVVRNDPQWSELPIIFLSARTDAETIHRVFIIGADDYVNKPVIGPELVARVLNRLERSKIRHQMLQLQKAKLMTSE</sequence>
<evidence type="ECO:0000256" key="1">
    <source>
        <dbReference type="ARBA" id="ARBA00022553"/>
    </source>
</evidence>
<dbReference type="RefSeq" id="WP_039714095.1">
    <property type="nucleotide sequence ID" value="NZ_JTJC03000006.1"/>
</dbReference>
<feature type="domain" description="Response regulatory" evidence="10">
    <location>
        <begin position="2"/>
        <end position="116"/>
    </location>
</feature>
<dbReference type="Gene3D" id="1.10.10.10">
    <property type="entry name" value="Winged helix-like DNA-binding domain superfamily/Winged helix DNA-binding domain"/>
    <property type="match status" value="1"/>
</dbReference>
<dbReference type="Gene3D" id="1.20.120.160">
    <property type="entry name" value="HPT domain"/>
    <property type="match status" value="1"/>
</dbReference>
<dbReference type="PROSITE" id="PS50894">
    <property type="entry name" value="HPT"/>
    <property type="match status" value="1"/>
</dbReference>
<dbReference type="GO" id="GO:0005829">
    <property type="term" value="C:cytosol"/>
    <property type="evidence" value="ECO:0007669"/>
    <property type="project" value="TreeGrafter"/>
</dbReference>
<evidence type="ECO:0000256" key="7">
    <source>
        <dbReference type="PROSITE-ProRule" id="PRU00169"/>
    </source>
</evidence>
<dbReference type="InterPro" id="IPR016032">
    <property type="entry name" value="Sig_transdc_resp-reg_C-effctor"/>
</dbReference>
<name>A0A9X5EA27_9CYAN</name>
<keyword evidence="5" id="KW-0804">Transcription</keyword>
<evidence type="ECO:0000256" key="8">
    <source>
        <dbReference type="PROSITE-ProRule" id="PRU01091"/>
    </source>
</evidence>
<feature type="modified residue" description="4-aspartylphosphate" evidence="7">
    <location>
        <position position="51"/>
    </location>
</feature>
<dbReference type="Gene3D" id="6.10.250.690">
    <property type="match status" value="1"/>
</dbReference>
<dbReference type="SMART" id="SM00862">
    <property type="entry name" value="Trans_reg_C"/>
    <property type="match status" value="1"/>
</dbReference>
<dbReference type="AlphaFoldDB" id="A0A9X5EA27"/>
<dbReference type="InterPro" id="IPR011006">
    <property type="entry name" value="CheY-like_superfamily"/>
</dbReference>
<evidence type="ECO:0000256" key="4">
    <source>
        <dbReference type="ARBA" id="ARBA00023125"/>
    </source>
</evidence>
<feature type="region of interest" description="Disordered" evidence="9">
    <location>
        <begin position="250"/>
        <end position="273"/>
    </location>
</feature>
<feature type="domain" description="HPt" evidence="11">
    <location>
        <begin position="278"/>
        <end position="378"/>
    </location>
</feature>
<accession>A0A9X5EA27</accession>
<dbReference type="SUPFAM" id="SSF47226">
    <property type="entry name" value="Histidine-containing phosphotransfer domain, HPT domain"/>
    <property type="match status" value="1"/>
</dbReference>
<dbReference type="SMART" id="SM00448">
    <property type="entry name" value="REC"/>
    <property type="match status" value="3"/>
</dbReference>
<dbReference type="Gene3D" id="3.40.50.2300">
    <property type="match status" value="3"/>
</dbReference>
<dbReference type="GO" id="GO:0032993">
    <property type="term" value="C:protein-DNA complex"/>
    <property type="evidence" value="ECO:0007669"/>
    <property type="project" value="TreeGrafter"/>
</dbReference>
<dbReference type="SUPFAM" id="SSF52172">
    <property type="entry name" value="CheY-like"/>
    <property type="match status" value="3"/>
</dbReference>
<dbReference type="OrthoDB" id="442759at2"/>
<dbReference type="PROSITE" id="PS51755">
    <property type="entry name" value="OMPR_PHOB"/>
    <property type="match status" value="1"/>
</dbReference>
<dbReference type="Pfam" id="PF01627">
    <property type="entry name" value="Hpt"/>
    <property type="match status" value="1"/>
</dbReference>
<evidence type="ECO:0000256" key="9">
    <source>
        <dbReference type="SAM" id="MobiDB-lite"/>
    </source>
</evidence>
<dbReference type="InterPro" id="IPR039420">
    <property type="entry name" value="WalR-like"/>
</dbReference>
<gene>
    <name evidence="13" type="ORF">QH73_0019880</name>
</gene>
<dbReference type="CDD" id="cd00383">
    <property type="entry name" value="trans_reg_C"/>
    <property type="match status" value="1"/>
</dbReference>
<keyword evidence="1 7" id="KW-0597">Phosphoprotein</keyword>
<dbReference type="PANTHER" id="PTHR48111">
    <property type="entry name" value="REGULATOR OF RPOS"/>
    <property type="match status" value="1"/>
</dbReference>
<proteinExistence type="predicted"/>
<dbReference type="FunFam" id="3.40.50.2300:FF:000001">
    <property type="entry name" value="DNA-binding response regulator PhoB"/>
    <property type="match status" value="1"/>
</dbReference>
<evidence type="ECO:0000313" key="13">
    <source>
        <dbReference type="EMBL" id="NHC36867.1"/>
    </source>
</evidence>
<feature type="domain" description="Response regulatory" evidence="10">
    <location>
        <begin position="530"/>
        <end position="646"/>
    </location>
</feature>
<keyword evidence="3" id="KW-0805">Transcription regulation</keyword>
<feature type="DNA-binding region" description="OmpR/PhoB-type" evidence="8">
    <location>
        <begin position="124"/>
        <end position="222"/>
    </location>
</feature>
<dbReference type="InterPro" id="IPR001867">
    <property type="entry name" value="OmpR/PhoB-type_DNA-bd"/>
</dbReference>
<dbReference type="CDD" id="cd00156">
    <property type="entry name" value="REC"/>
    <property type="match status" value="1"/>
</dbReference>
<feature type="modified residue" description="4-aspartylphosphate" evidence="7">
    <location>
        <position position="579"/>
    </location>
</feature>
<evidence type="ECO:0000256" key="6">
    <source>
        <dbReference type="PROSITE-ProRule" id="PRU00110"/>
    </source>
</evidence>
<dbReference type="EMBL" id="JTJC03000006">
    <property type="protein sequence ID" value="NHC36867.1"/>
    <property type="molecule type" value="Genomic_DNA"/>
</dbReference>
<evidence type="ECO:0000256" key="2">
    <source>
        <dbReference type="ARBA" id="ARBA00023012"/>
    </source>
</evidence>
<evidence type="ECO:0000313" key="14">
    <source>
        <dbReference type="Proteomes" id="UP000031532"/>
    </source>
</evidence>
<dbReference type="PROSITE" id="PS50110">
    <property type="entry name" value="RESPONSE_REGULATORY"/>
    <property type="match status" value="3"/>
</dbReference>
<dbReference type="InterPro" id="IPR001789">
    <property type="entry name" value="Sig_transdc_resp-reg_receiver"/>
</dbReference>
<reference evidence="13 14" key="1">
    <citation type="journal article" date="2015" name="Genome Announc.">
        <title>Draft Genome Sequence of the Terrestrial Cyanobacterium Scytonema millei VB511283, Isolated from Eastern India.</title>
        <authorList>
            <person name="Sen D."/>
            <person name="Chandrababunaidu M.M."/>
            <person name="Singh D."/>
            <person name="Sanghi N."/>
            <person name="Ghorai A."/>
            <person name="Mishra G.P."/>
            <person name="Madduluri M."/>
            <person name="Adhikary S.P."/>
            <person name="Tripathy S."/>
        </authorList>
    </citation>
    <scope>NUCLEOTIDE SEQUENCE [LARGE SCALE GENOMIC DNA]</scope>
    <source>
        <strain evidence="13 14">VB511283</strain>
    </source>
</reference>
<feature type="domain" description="OmpR/PhoB-type" evidence="12">
    <location>
        <begin position="124"/>
        <end position="222"/>
    </location>
</feature>
<dbReference type="InterPro" id="IPR036388">
    <property type="entry name" value="WH-like_DNA-bd_sf"/>
</dbReference>
<feature type="domain" description="Response regulatory" evidence="10">
    <location>
        <begin position="405"/>
        <end position="521"/>
    </location>
</feature>
<comment type="caution">
    <text evidence="13">The sequence shown here is derived from an EMBL/GenBank/DDBJ whole genome shotgun (WGS) entry which is preliminary data.</text>
</comment>
<organism evidence="13 14">
    <name type="scientific">Scytonema millei VB511283</name>
    <dbReference type="NCBI Taxonomy" id="1245923"/>
    <lineage>
        <taxon>Bacteria</taxon>
        <taxon>Bacillati</taxon>
        <taxon>Cyanobacteriota</taxon>
        <taxon>Cyanophyceae</taxon>
        <taxon>Nostocales</taxon>
        <taxon>Scytonemataceae</taxon>
        <taxon>Scytonema</taxon>
    </lineage>
</organism>
<keyword evidence="4 8" id="KW-0238">DNA-binding</keyword>
<keyword evidence="2" id="KW-0902">Two-component regulatory system</keyword>
<feature type="modified residue" description="Phosphohistidine" evidence="6">
    <location>
        <position position="325"/>
    </location>
</feature>
<dbReference type="InterPro" id="IPR008207">
    <property type="entry name" value="Sig_transdc_His_kin_Hpt_dom"/>
</dbReference>
<dbReference type="Pfam" id="PF00072">
    <property type="entry name" value="Response_reg"/>
    <property type="match status" value="3"/>
</dbReference>
<dbReference type="GO" id="GO:0000156">
    <property type="term" value="F:phosphorelay response regulator activity"/>
    <property type="evidence" value="ECO:0007669"/>
    <property type="project" value="TreeGrafter"/>
</dbReference>
<dbReference type="SUPFAM" id="SSF46894">
    <property type="entry name" value="C-terminal effector domain of the bipartite response regulators"/>
    <property type="match status" value="1"/>
</dbReference>
<dbReference type="GO" id="GO:0000976">
    <property type="term" value="F:transcription cis-regulatory region binding"/>
    <property type="evidence" value="ECO:0007669"/>
    <property type="project" value="TreeGrafter"/>
</dbReference>
<evidence type="ECO:0000256" key="3">
    <source>
        <dbReference type="ARBA" id="ARBA00023015"/>
    </source>
</evidence>
<dbReference type="PANTHER" id="PTHR48111:SF15">
    <property type="entry name" value="OMPR SUBFAMILY"/>
    <property type="match status" value="1"/>
</dbReference>
<evidence type="ECO:0000259" key="10">
    <source>
        <dbReference type="PROSITE" id="PS50110"/>
    </source>
</evidence>
<dbReference type="InterPro" id="IPR036641">
    <property type="entry name" value="HPT_dom_sf"/>
</dbReference>
<dbReference type="GO" id="GO:0006355">
    <property type="term" value="P:regulation of DNA-templated transcription"/>
    <property type="evidence" value="ECO:0007669"/>
    <property type="project" value="InterPro"/>
</dbReference>
<dbReference type="Pfam" id="PF00486">
    <property type="entry name" value="Trans_reg_C"/>
    <property type="match status" value="1"/>
</dbReference>
<dbReference type="Proteomes" id="UP000031532">
    <property type="component" value="Unassembled WGS sequence"/>
</dbReference>
<evidence type="ECO:0000259" key="11">
    <source>
        <dbReference type="PROSITE" id="PS50894"/>
    </source>
</evidence>